<proteinExistence type="predicted"/>
<protein>
    <submittedName>
        <fullName evidence="2">Exostosin domain-containing protein</fullName>
    </submittedName>
</protein>
<organism evidence="1 2">
    <name type="scientific">Panagrellus redivivus</name>
    <name type="common">Microworm</name>
    <dbReference type="NCBI Taxonomy" id="6233"/>
    <lineage>
        <taxon>Eukaryota</taxon>
        <taxon>Metazoa</taxon>
        <taxon>Ecdysozoa</taxon>
        <taxon>Nematoda</taxon>
        <taxon>Chromadorea</taxon>
        <taxon>Rhabditida</taxon>
        <taxon>Tylenchina</taxon>
        <taxon>Panagrolaimomorpha</taxon>
        <taxon>Panagrolaimoidea</taxon>
        <taxon>Panagrolaimidae</taxon>
        <taxon>Panagrellus</taxon>
    </lineage>
</organism>
<dbReference type="WBParaSite" id="Pan_g1997.t1">
    <property type="protein sequence ID" value="Pan_g1997.t1"/>
    <property type="gene ID" value="Pan_g1997"/>
</dbReference>
<evidence type="ECO:0000313" key="2">
    <source>
        <dbReference type="WBParaSite" id="Pan_g1997.t1"/>
    </source>
</evidence>
<keyword evidence="1" id="KW-1185">Reference proteome</keyword>
<name>A0A7E4VE47_PANRE</name>
<evidence type="ECO:0000313" key="1">
    <source>
        <dbReference type="Proteomes" id="UP000492821"/>
    </source>
</evidence>
<dbReference type="Proteomes" id="UP000492821">
    <property type="component" value="Unassembled WGS sequence"/>
</dbReference>
<dbReference type="AlphaFoldDB" id="A0A7E4VE47"/>
<sequence>MAGGYWVWAPSPFGTELTQLTTHFQPNYHQLYSKKHYNYPVLTVDSSIDNSIEYTPYDKKVYITIDNDKKRERLKALHYNASYAKANDKLSLKFPNIPVMTYWGVKALKKCPFNPYDECIYLIKSQAFLPIRMPYFFNYTTVVMRNNVWQGLLHTLLRHPREWGDQIPEIGNLWKYRDNLNDHIWAVTNKRCNYDLLTFEKEMEEFSPAELLRLSNMQMHIYDYFENYINQETYMGEGCSDDGSMNILFNVSSNRMLVGLSNVVFGANRRVADHRRIRLITTAYFNKEFAPLLTLQKPTLNRALFRQ</sequence>
<accession>A0A7E4VE47</accession>
<reference evidence="1" key="1">
    <citation type="journal article" date="2013" name="Genetics">
        <title>The draft genome and transcriptome of Panagrellus redivivus are shaped by the harsh demands of a free-living lifestyle.</title>
        <authorList>
            <person name="Srinivasan J."/>
            <person name="Dillman A.R."/>
            <person name="Macchietto M.G."/>
            <person name="Heikkinen L."/>
            <person name="Lakso M."/>
            <person name="Fracchia K.M."/>
            <person name="Antoshechkin I."/>
            <person name="Mortazavi A."/>
            <person name="Wong G."/>
            <person name="Sternberg P.W."/>
        </authorList>
    </citation>
    <scope>NUCLEOTIDE SEQUENCE [LARGE SCALE GENOMIC DNA]</scope>
    <source>
        <strain evidence="1">MT8872</strain>
    </source>
</reference>
<reference evidence="2" key="2">
    <citation type="submission" date="2020-10" db="UniProtKB">
        <authorList>
            <consortium name="WormBaseParasite"/>
        </authorList>
    </citation>
    <scope>IDENTIFICATION</scope>
</reference>